<accession>A0A8J9SG75</accession>
<dbReference type="Pfam" id="PF03378">
    <property type="entry name" value="CAS_CSE1"/>
    <property type="match status" value="1"/>
</dbReference>
<evidence type="ECO:0000313" key="2">
    <source>
        <dbReference type="EMBL" id="CAG9289779.1"/>
    </source>
</evidence>
<dbReference type="AlphaFoldDB" id="A0A8J9SG75"/>
<feature type="domain" description="Exportin-2 C-terminal" evidence="1">
    <location>
        <begin position="46"/>
        <end position="116"/>
    </location>
</feature>
<proteinExistence type="predicted"/>
<reference evidence="2" key="1">
    <citation type="submission" date="2022-02" db="EMBL/GenBank/DDBJ databases">
        <authorList>
            <person name="Giguere J D."/>
        </authorList>
    </citation>
    <scope>NUCLEOTIDE SEQUENCE</scope>
    <source>
        <strain evidence="2">CCAP 1055/1</strain>
    </source>
</reference>
<evidence type="ECO:0000259" key="1">
    <source>
        <dbReference type="Pfam" id="PF03378"/>
    </source>
</evidence>
<dbReference type="InterPro" id="IPR011989">
    <property type="entry name" value="ARM-like"/>
</dbReference>
<dbReference type="InterPro" id="IPR005043">
    <property type="entry name" value="XPO2_C"/>
</dbReference>
<name>A0A8J9SG75_PHATR</name>
<dbReference type="Proteomes" id="UP000836788">
    <property type="component" value="Chromosome 4"/>
</dbReference>
<protein>
    <recommendedName>
        <fullName evidence="1">Exportin-2 C-terminal domain-containing protein</fullName>
    </recommendedName>
</protein>
<dbReference type="EMBL" id="OU594945">
    <property type="protein sequence ID" value="CAG9289779.1"/>
    <property type="molecule type" value="Genomic_DNA"/>
</dbReference>
<evidence type="ECO:0000313" key="3">
    <source>
        <dbReference type="EMBL" id="CAG9289781.1"/>
    </source>
</evidence>
<organism evidence="2">
    <name type="scientific">Phaeodactylum tricornutum</name>
    <name type="common">Diatom</name>
    <dbReference type="NCBI Taxonomy" id="2850"/>
    <lineage>
        <taxon>Eukaryota</taxon>
        <taxon>Sar</taxon>
        <taxon>Stramenopiles</taxon>
        <taxon>Ochrophyta</taxon>
        <taxon>Bacillariophyta</taxon>
        <taxon>Bacillariophyceae</taxon>
        <taxon>Bacillariophycidae</taxon>
        <taxon>Naviculales</taxon>
        <taxon>Phaeodactylaceae</taxon>
        <taxon>Phaeodactylum</taxon>
    </lineage>
</organism>
<dbReference type="EMBL" id="OU594945">
    <property type="protein sequence ID" value="CAG9289781.1"/>
    <property type="molecule type" value="Genomic_DNA"/>
</dbReference>
<sequence>MRWQPRKDANGTAHCPHFVVKEKDGTNHSVLFHVRYSNVTRHYESMVHHWCSVDHTATALFEPQPLLFELFNIVLQMDIEEFTPSVSQVLAQLLEYRPNGLDTAYQALFPPLLTPAGSLG</sequence>
<dbReference type="GO" id="GO:0031267">
    <property type="term" value="F:small GTPase binding"/>
    <property type="evidence" value="ECO:0007669"/>
    <property type="project" value="InterPro"/>
</dbReference>
<dbReference type="Gene3D" id="1.25.10.10">
    <property type="entry name" value="Leucine-rich Repeat Variant"/>
    <property type="match status" value="1"/>
</dbReference>
<gene>
    <name evidence="2" type="ORF">PTTT1_LOCUS42733</name>
    <name evidence="3" type="ORF">PTTT1_LOCUS42741</name>
</gene>